<dbReference type="InterPro" id="IPR018060">
    <property type="entry name" value="HTH_AraC"/>
</dbReference>
<dbReference type="Proteomes" id="UP000824002">
    <property type="component" value="Unassembled WGS sequence"/>
</dbReference>
<dbReference type="InterPro" id="IPR003313">
    <property type="entry name" value="AraC-bd"/>
</dbReference>
<evidence type="ECO:0000313" key="5">
    <source>
        <dbReference type="EMBL" id="HIS75486.1"/>
    </source>
</evidence>
<dbReference type="Pfam" id="PF02311">
    <property type="entry name" value="AraC_binding"/>
    <property type="match status" value="1"/>
</dbReference>
<dbReference type="SUPFAM" id="SSF46689">
    <property type="entry name" value="Homeodomain-like"/>
    <property type="match status" value="2"/>
</dbReference>
<dbReference type="InterPro" id="IPR037923">
    <property type="entry name" value="HTH-like"/>
</dbReference>
<evidence type="ECO:0000256" key="3">
    <source>
        <dbReference type="ARBA" id="ARBA00023163"/>
    </source>
</evidence>
<protein>
    <submittedName>
        <fullName evidence="5">AraC family transcriptional regulator</fullName>
    </submittedName>
</protein>
<dbReference type="PROSITE" id="PS01124">
    <property type="entry name" value="HTH_ARAC_FAMILY_2"/>
    <property type="match status" value="1"/>
</dbReference>
<feature type="domain" description="HTH araC/xylS-type" evidence="4">
    <location>
        <begin position="177"/>
        <end position="275"/>
    </location>
</feature>
<dbReference type="GO" id="GO:0043565">
    <property type="term" value="F:sequence-specific DNA binding"/>
    <property type="evidence" value="ECO:0007669"/>
    <property type="project" value="InterPro"/>
</dbReference>
<dbReference type="AlphaFoldDB" id="A0A9D1JYT1"/>
<dbReference type="SUPFAM" id="SSF51215">
    <property type="entry name" value="Regulatory protein AraC"/>
    <property type="match status" value="1"/>
</dbReference>
<dbReference type="PANTHER" id="PTHR43280">
    <property type="entry name" value="ARAC-FAMILY TRANSCRIPTIONAL REGULATOR"/>
    <property type="match status" value="1"/>
</dbReference>
<keyword evidence="3" id="KW-0804">Transcription</keyword>
<accession>A0A9D1JYT1</accession>
<keyword evidence="1" id="KW-0805">Transcription regulation</keyword>
<dbReference type="Gene3D" id="1.10.10.60">
    <property type="entry name" value="Homeodomain-like"/>
    <property type="match status" value="2"/>
</dbReference>
<dbReference type="PANTHER" id="PTHR43280:SF2">
    <property type="entry name" value="HTH-TYPE TRANSCRIPTIONAL REGULATOR EXSA"/>
    <property type="match status" value="1"/>
</dbReference>
<dbReference type="Gene3D" id="2.60.120.280">
    <property type="entry name" value="Regulatory protein AraC"/>
    <property type="match status" value="1"/>
</dbReference>
<dbReference type="EMBL" id="DVJP01000016">
    <property type="protein sequence ID" value="HIS75486.1"/>
    <property type="molecule type" value="Genomic_DNA"/>
</dbReference>
<evidence type="ECO:0000313" key="6">
    <source>
        <dbReference type="Proteomes" id="UP000824002"/>
    </source>
</evidence>
<evidence type="ECO:0000256" key="1">
    <source>
        <dbReference type="ARBA" id="ARBA00023015"/>
    </source>
</evidence>
<evidence type="ECO:0000256" key="2">
    <source>
        <dbReference type="ARBA" id="ARBA00023125"/>
    </source>
</evidence>
<proteinExistence type="predicted"/>
<dbReference type="InterPro" id="IPR020449">
    <property type="entry name" value="Tscrpt_reg_AraC-type_HTH"/>
</dbReference>
<comment type="caution">
    <text evidence="5">The sequence shown here is derived from an EMBL/GenBank/DDBJ whole genome shotgun (WGS) entry which is preliminary data.</text>
</comment>
<reference evidence="5" key="2">
    <citation type="journal article" date="2021" name="PeerJ">
        <title>Extensive microbial diversity within the chicken gut microbiome revealed by metagenomics and culture.</title>
        <authorList>
            <person name="Gilroy R."/>
            <person name="Ravi A."/>
            <person name="Getino M."/>
            <person name="Pursley I."/>
            <person name="Horton D.L."/>
            <person name="Alikhan N.F."/>
            <person name="Baker D."/>
            <person name="Gharbi K."/>
            <person name="Hall N."/>
            <person name="Watson M."/>
            <person name="Adriaenssens E.M."/>
            <person name="Foster-Nyarko E."/>
            <person name="Jarju S."/>
            <person name="Secka A."/>
            <person name="Antonio M."/>
            <person name="Oren A."/>
            <person name="Chaudhuri R.R."/>
            <person name="La Ragione R."/>
            <person name="Hildebrand F."/>
            <person name="Pallen M.J."/>
        </authorList>
    </citation>
    <scope>NUCLEOTIDE SEQUENCE</scope>
    <source>
        <strain evidence="5">CHK199-13235</strain>
    </source>
</reference>
<organism evidence="5 6">
    <name type="scientific">Candidatus Merdivicinus excrementipullorum</name>
    <dbReference type="NCBI Taxonomy" id="2840867"/>
    <lineage>
        <taxon>Bacteria</taxon>
        <taxon>Bacillati</taxon>
        <taxon>Bacillota</taxon>
        <taxon>Clostridia</taxon>
        <taxon>Eubacteriales</taxon>
        <taxon>Oscillospiraceae</taxon>
        <taxon>Oscillospiraceae incertae sedis</taxon>
        <taxon>Candidatus Merdivicinus</taxon>
    </lineage>
</organism>
<dbReference type="InterPro" id="IPR009057">
    <property type="entry name" value="Homeodomain-like_sf"/>
</dbReference>
<dbReference type="GO" id="GO:0003700">
    <property type="term" value="F:DNA-binding transcription factor activity"/>
    <property type="evidence" value="ECO:0007669"/>
    <property type="project" value="InterPro"/>
</dbReference>
<sequence length="277" mass="31873">MFQLTGYLGGYDEDIVREDVDFLVTSCGHYRLAERPYLETVRPEGRMDYQLLYVAKGALAVWINGEEQSAPEGCGVLFRPGEPQKYCYRLEDGPEVYWMHFTGRDTERILAEAGLAGTFCEPGVKGEYPVLFDRIIRELQMKRPGFSVLCSGCGMELLAFMGRQDTSQRTPADEAMEEIIARFHREFRENIRVEDCAKACNMSKSWFIRSFRARTGETPQRYLTNIRLSQARELLSSSSLNIGEIAAFCGYENALYFSRIFRKYMGLSPSEYRHRAR</sequence>
<dbReference type="PRINTS" id="PR00032">
    <property type="entry name" value="HTHARAC"/>
</dbReference>
<evidence type="ECO:0000259" key="4">
    <source>
        <dbReference type="PROSITE" id="PS01124"/>
    </source>
</evidence>
<keyword evidence="2" id="KW-0238">DNA-binding</keyword>
<dbReference type="SMART" id="SM00342">
    <property type="entry name" value="HTH_ARAC"/>
    <property type="match status" value="1"/>
</dbReference>
<dbReference type="Pfam" id="PF12833">
    <property type="entry name" value="HTH_18"/>
    <property type="match status" value="1"/>
</dbReference>
<gene>
    <name evidence="5" type="ORF">IAB51_01625</name>
</gene>
<name>A0A9D1JYT1_9FIRM</name>
<reference evidence="5" key="1">
    <citation type="submission" date="2020-10" db="EMBL/GenBank/DDBJ databases">
        <authorList>
            <person name="Gilroy R."/>
        </authorList>
    </citation>
    <scope>NUCLEOTIDE SEQUENCE</scope>
    <source>
        <strain evidence="5">CHK199-13235</strain>
    </source>
</reference>